<dbReference type="RefSeq" id="WP_094269777.1">
    <property type="nucleotide sequence ID" value="NZ_NOIH01000040.1"/>
</dbReference>
<evidence type="ECO:0000313" key="2">
    <source>
        <dbReference type="Proteomes" id="UP000215181"/>
    </source>
</evidence>
<organism evidence="1 2">
    <name type="scientific">Thauera propionica</name>
    <dbReference type="NCBI Taxonomy" id="2019431"/>
    <lineage>
        <taxon>Bacteria</taxon>
        <taxon>Pseudomonadati</taxon>
        <taxon>Pseudomonadota</taxon>
        <taxon>Betaproteobacteria</taxon>
        <taxon>Rhodocyclales</taxon>
        <taxon>Zoogloeaceae</taxon>
        <taxon>Thauera</taxon>
    </lineage>
</organism>
<dbReference type="Proteomes" id="UP000215181">
    <property type="component" value="Unassembled WGS sequence"/>
</dbReference>
<dbReference type="EMBL" id="NOIH01000040">
    <property type="protein sequence ID" value="OYD52397.1"/>
    <property type="molecule type" value="Genomic_DNA"/>
</dbReference>
<proteinExistence type="predicted"/>
<comment type="caution">
    <text evidence="1">The sequence shown here is derived from an EMBL/GenBank/DDBJ whole genome shotgun (WGS) entry which is preliminary data.</text>
</comment>
<reference evidence="1 2" key="1">
    <citation type="submission" date="2017-07" db="EMBL/GenBank/DDBJ databases">
        <title>Thauera sp. KNDSS-Mac4 genome sequence and assembly.</title>
        <authorList>
            <person name="Mayilraj S."/>
        </authorList>
    </citation>
    <scope>NUCLEOTIDE SEQUENCE [LARGE SCALE GENOMIC DNA]</scope>
    <source>
        <strain evidence="1 2">KNDSS-Mac4</strain>
    </source>
</reference>
<protein>
    <submittedName>
        <fullName evidence="1">Uncharacterized protein</fullName>
    </submittedName>
</protein>
<keyword evidence="2" id="KW-1185">Reference proteome</keyword>
<evidence type="ECO:0000313" key="1">
    <source>
        <dbReference type="EMBL" id="OYD52397.1"/>
    </source>
</evidence>
<accession>A0A235EUY2</accession>
<dbReference type="AlphaFoldDB" id="A0A235EUY2"/>
<dbReference type="OrthoDB" id="80147at2"/>
<gene>
    <name evidence="1" type="ORF">CGK74_18135</name>
</gene>
<name>A0A235EUY2_9RHOO</name>
<sequence>MNSHVGAIRACKYLYLHSVSEPEENSLRVVLHEAKVGGPPTAEQLAQEALPSVRELLAGSNAIVHGPGCQVFELVWPSYIGYSVENESYALPEPEESVGEGRLIVVYTESVYLRYLSKATLASADYPGPFKHWALCCLNHIVNVASVEEPAIMVSHGV</sequence>